<dbReference type="AlphaFoldDB" id="A0A5J4UR99"/>
<protein>
    <submittedName>
        <fullName evidence="1">Uncharacterized protein</fullName>
    </submittedName>
</protein>
<proteinExistence type="predicted"/>
<evidence type="ECO:0000313" key="2">
    <source>
        <dbReference type="Proteomes" id="UP000324800"/>
    </source>
</evidence>
<sequence>MDNFYQCRFRQNLIGCRIRKPFVASGFLPEPEAYKLQHRLFEYPYVSSSQKSNLKPPEVQRYLGMANLINISSSSQSCEREKEDADINCSQSLEQGQGSDDGIAWLASFRGTKLTPEEKALLKQWRELTTQVLNTYYGR</sequence>
<reference evidence="1 2" key="1">
    <citation type="submission" date="2019-03" db="EMBL/GenBank/DDBJ databases">
        <title>Single cell metagenomics reveals metabolic interactions within the superorganism composed of flagellate Streblomastix strix and complex community of Bacteroidetes bacteria on its surface.</title>
        <authorList>
            <person name="Treitli S.C."/>
            <person name="Kolisko M."/>
            <person name="Husnik F."/>
            <person name="Keeling P."/>
            <person name="Hampl V."/>
        </authorList>
    </citation>
    <scope>NUCLEOTIDE SEQUENCE [LARGE SCALE GENOMIC DNA]</scope>
    <source>
        <strain evidence="1">ST1C</strain>
    </source>
</reference>
<gene>
    <name evidence="1" type="ORF">EZS28_031921</name>
</gene>
<comment type="caution">
    <text evidence="1">The sequence shown here is derived from an EMBL/GenBank/DDBJ whole genome shotgun (WGS) entry which is preliminary data.</text>
</comment>
<dbReference type="EMBL" id="SNRW01013498">
    <property type="protein sequence ID" value="KAA6372551.1"/>
    <property type="molecule type" value="Genomic_DNA"/>
</dbReference>
<dbReference type="Proteomes" id="UP000324800">
    <property type="component" value="Unassembled WGS sequence"/>
</dbReference>
<feature type="non-terminal residue" evidence="1">
    <location>
        <position position="139"/>
    </location>
</feature>
<organism evidence="1 2">
    <name type="scientific">Streblomastix strix</name>
    <dbReference type="NCBI Taxonomy" id="222440"/>
    <lineage>
        <taxon>Eukaryota</taxon>
        <taxon>Metamonada</taxon>
        <taxon>Preaxostyla</taxon>
        <taxon>Oxymonadida</taxon>
        <taxon>Streblomastigidae</taxon>
        <taxon>Streblomastix</taxon>
    </lineage>
</organism>
<evidence type="ECO:0000313" key="1">
    <source>
        <dbReference type="EMBL" id="KAA6372551.1"/>
    </source>
</evidence>
<name>A0A5J4UR99_9EUKA</name>
<accession>A0A5J4UR99</accession>